<gene>
    <name evidence="6" type="ORF">GCM10010145_16410</name>
</gene>
<keyword evidence="7" id="KW-1185">Reference proteome</keyword>
<dbReference type="GO" id="GO:0005737">
    <property type="term" value="C:cytoplasm"/>
    <property type="evidence" value="ECO:0007669"/>
    <property type="project" value="TreeGrafter"/>
</dbReference>
<evidence type="ECO:0000259" key="5">
    <source>
        <dbReference type="Pfam" id="PF01965"/>
    </source>
</evidence>
<dbReference type="CDD" id="cd03141">
    <property type="entry name" value="GATase1_Hsp31_like"/>
    <property type="match status" value="1"/>
</dbReference>
<evidence type="ECO:0000256" key="2">
    <source>
        <dbReference type="ARBA" id="ARBA00023239"/>
    </source>
</evidence>
<keyword evidence="6" id="KW-0808">Transferase</keyword>
<keyword evidence="6" id="KW-0418">Kinase</keyword>
<comment type="caution">
    <text evidence="6">The sequence shown here is derived from an EMBL/GenBank/DDBJ whole genome shotgun (WGS) entry which is preliminary data.</text>
</comment>
<dbReference type="SUPFAM" id="SSF52317">
    <property type="entry name" value="Class I glutamine amidotransferase-like"/>
    <property type="match status" value="1"/>
</dbReference>
<sequence>MSKVLFVLTSHGELGDSGRPTGFHLGETAEPWRILRDAGHEVDLVSVRGGRPPVTGYDADCPAHTAFLADSEGGALLDSARTPEETDPGEYAAVYFVGGHGTMWDFRGNQAVESLARRVYEAGGIVAAVCHGPAALVDVRLSDGSHLVAGRNLTSFADAHERARGLDGVVPFLLQRALEERGAVHTHAPDRLPHVVVDGRLVTGQNPASARALGERLADLLGAGGAGGTAPVPPARFPSHPDRPRTPDPDPTRRHVP</sequence>
<dbReference type="PANTHER" id="PTHR48094:SF11">
    <property type="entry name" value="GLUTATHIONE-INDEPENDENT GLYOXALASE HSP31-RELATED"/>
    <property type="match status" value="1"/>
</dbReference>
<proteinExistence type="inferred from homology"/>
<evidence type="ECO:0000313" key="6">
    <source>
        <dbReference type="EMBL" id="GGQ47994.1"/>
    </source>
</evidence>
<protein>
    <submittedName>
        <fullName evidence="6">Dihydroxyacetone kinase</fullName>
    </submittedName>
</protein>
<feature type="region of interest" description="Disordered" evidence="4">
    <location>
        <begin position="222"/>
        <end position="257"/>
    </location>
</feature>
<accession>A0A918ERN8</accession>
<dbReference type="InterPro" id="IPR050325">
    <property type="entry name" value="Prot/Nucl_acid_deglycase"/>
</dbReference>
<dbReference type="InterPro" id="IPR002818">
    <property type="entry name" value="DJ-1/PfpI"/>
</dbReference>
<keyword evidence="1" id="KW-0346">Stress response</keyword>
<evidence type="ECO:0000256" key="1">
    <source>
        <dbReference type="ARBA" id="ARBA00023016"/>
    </source>
</evidence>
<dbReference type="AlphaFoldDB" id="A0A918ERN8"/>
<dbReference type="InterPro" id="IPR029062">
    <property type="entry name" value="Class_I_gatase-like"/>
</dbReference>
<dbReference type="GO" id="GO:0019172">
    <property type="term" value="F:glyoxalase III activity"/>
    <property type="evidence" value="ECO:0007669"/>
    <property type="project" value="TreeGrafter"/>
</dbReference>
<name>A0A918ERN8_9ACTN</name>
<dbReference type="GO" id="GO:0016301">
    <property type="term" value="F:kinase activity"/>
    <property type="evidence" value="ECO:0007669"/>
    <property type="project" value="UniProtKB-KW"/>
</dbReference>
<dbReference type="GO" id="GO:0019243">
    <property type="term" value="P:methylglyoxal catabolic process to D-lactate via S-lactoyl-glutathione"/>
    <property type="evidence" value="ECO:0007669"/>
    <property type="project" value="TreeGrafter"/>
</dbReference>
<dbReference type="Pfam" id="PF01965">
    <property type="entry name" value="DJ-1_PfpI"/>
    <property type="match status" value="1"/>
</dbReference>
<feature type="domain" description="DJ-1/PfpI" evidence="5">
    <location>
        <begin position="23"/>
        <end position="217"/>
    </location>
</feature>
<reference evidence="6" key="2">
    <citation type="submission" date="2020-09" db="EMBL/GenBank/DDBJ databases">
        <authorList>
            <person name="Sun Q."/>
            <person name="Ohkuma M."/>
        </authorList>
    </citation>
    <scope>NUCLEOTIDE SEQUENCE</scope>
    <source>
        <strain evidence="6">JCM 3131</strain>
    </source>
</reference>
<evidence type="ECO:0000256" key="4">
    <source>
        <dbReference type="SAM" id="MobiDB-lite"/>
    </source>
</evidence>
<dbReference type="Gene3D" id="3.40.50.880">
    <property type="match status" value="1"/>
</dbReference>
<reference evidence="6" key="1">
    <citation type="journal article" date="2014" name="Int. J. Syst. Evol. Microbiol.">
        <title>Complete genome sequence of Corynebacterium casei LMG S-19264T (=DSM 44701T), isolated from a smear-ripened cheese.</title>
        <authorList>
            <consortium name="US DOE Joint Genome Institute (JGI-PGF)"/>
            <person name="Walter F."/>
            <person name="Albersmeier A."/>
            <person name="Kalinowski J."/>
            <person name="Ruckert C."/>
        </authorList>
    </citation>
    <scope>NUCLEOTIDE SEQUENCE</scope>
    <source>
        <strain evidence="6">JCM 3131</strain>
    </source>
</reference>
<comment type="similarity">
    <text evidence="3">Belongs to the peptidase C56 family. HSP31-like subfamily.</text>
</comment>
<evidence type="ECO:0000313" key="7">
    <source>
        <dbReference type="Proteomes" id="UP000620156"/>
    </source>
</evidence>
<dbReference type="RefSeq" id="WP_189215986.1">
    <property type="nucleotide sequence ID" value="NZ_BMQK01000002.1"/>
</dbReference>
<organism evidence="6 7">
    <name type="scientific">Streptomyces ruber</name>
    <dbReference type="NCBI Taxonomy" id="83378"/>
    <lineage>
        <taxon>Bacteria</taxon>
        <taxon>Bacillati</taxon>
        <taxon>Actinomycetota</taxon>
        <taxon>Actinomycetes</taxon>
        <taxon>Kitasatosporales</taxon>
        <taxon>Streptomycetaceae</taxon>
        <taxon>Streptomyces</taxon>
    </lineage>
</organism>
<evidence type="ECO:0000256" key="3">
    <source>
        <dbReference type="ARBA" id="ARBA00038493"/>
    </source>
</evidence>
<keyword evidence="2" id="KW-0456">Lyase</keyword>
<dbReference type="PANTHER" id="PTHR48094">
    <property type="entry name" value="PROTEIN/NUCLEIC ACID DEGLYCASE DJ-1-RELATED"/>
    <property type="match status" value="1"/>
</dbReference>
<dbReference type="Proteomes" id="UP000620156">
    <property type="component" value="Unassembled WGS sequence"/>
</dbReference>
<dbReference type="EMBL" id="BMQK01000002">
    <property type="protein sequence ID" value="GGQ47994.1"/>
    <property type="molecule type" value="Genomic_DNA"/>
</dbReference>
<feature type="compositionally biased region" description="Basic and acidic residues" evidence="4">
    <location>
        <begin position="239"/>
        <end position="257"/>
    </location>
</feature>